<feature type="domain" description="CxC2-like cysteine cluster KDZ transposase-associated" evidence="2">
    <location>
        <begin position="65"/>
        <end position="171"/>
    </location>
</feature>
<feature type="region of interest" description="Disordered" evidence="1">
    <location>
        <begin position="932"/>
        <end position="960"/>
    </location>
</feature>
<dbReference type="Pfam" id="PF18803">
    <property type="entry name" value="CxC2"/>
    <property type="match status" value="1"/>
</dbReference>
<protein>
    <recommendedName>
        <fullName evidence="2">CxC2-like cysteine cluster KDZ transposase-associated domain-containing protein</fullName>
    </recommendedName>
</protein>
<dbReference type="EMBL" id="KV417715">
    <property type="protein sequence ID" value="KZP08704.1"/>
    <property type="molecule type" value="Genomic_DNA"/>
</dbReference>
<keyword evidence="5" id="KW-1185">Reference proteome</keyword>
<proteinExistence type="predicted"/>
<dbReference type="Pfam" id="PF18758">
    <property type="entry name" value="KDZ"/>
    <property type="match status" value="1"/>
</dbReference>
<dbReference type="Proteomes" id="UP000076532">
    <property type="component" value="Unassembled WGS sequence"/>
</dbReference>
<feature type="compositionally biased region" description="Acidic residues" evidence="1">
    <location>
        <begin position="942"/>
        <end position="960"/>
    </location>
</feature>
<accession>A0A165XMM1</accession>
<dbReference type="InterPro" id="IPR041457">
    <property type="entry name" value="CxC2_KDZ-assoc"/>
</dbReference>
<name>A0A165XMM1_9AGAM</name>
<evidence type="ECO:0000259" key="2">
    <source>
        <dbReference type="Pfam" id="PF18803"/>
    </source>
</evidence>
<gene>
    <name evidence="4" type="ORF">FIBSPDRAFT_839937</name>
    <name evidence="3" type="ORF">FIBSPDRAFT_842981</name>
</gene>
<dbReference type="EMBL" id="KV417841">
    <property type="protein sequence ID" value="KZP05407.1"/>
    <property type="molecule type" value="Genomic_DNA"/>
</dbReference>
<evidence type="ECO:0000313" key="5">
    <source>
        <dbReference type="Proteomes" id="UP000076532"/>
    </source>
</evidence>
<reference evidence="4 5" key="1">
    <citation type="journal article" date="2016" name="Mol. Biol. Evol.">
        <title>Comparative Genomics of Early-Diverging Mushroom-Forming Fungi Provides Insights into the Origins of Lignocellulose Decay Capabilities.</title>
        <authorList>
            <person name="Nagy L.G."/>
            <person name="Riley R."/>
            <person name="Tritt A."/>
            <person name="Adam C."/>
            <person name="Daum C."/>
            <person name="Floudas D."/>
            <person name="Sun H."/>
            <person name="Yadav J.S."/>
            <person name="Pangilinan J."/>
            <person name="Larsson K.H."/>
            <person name="Matsuura K."/>
            <person name="Barry K."/>
            <person name="Labutti K."/>
            <person name="Kuo R."/>
            <person name="Ohm R.A."/>
            <person name="Bhattacharya S.S."/>
            <person name="Shirouzu T."/>
            <person name="Yoshinaga Y."/>
            <person name="Martin F.M."/>
            <person name="Grigoriev I.V."/>
            <person name="Hibbett D.S."/>
        </authorList>
    </citation>
    <scope>NUCLEOTIDE SEQUENCE [LARGE SCALE GENOMIC DNA]</scope>
    <source>
        <strain evidence="4 5">CBS 109695</strain>
    </source>
</reference>
<sequence length="960" mass="108938">MMGLEGRGRSPGKCPLCHEESPQYRCVDCIQGALWCSKCILATHRFNPLHRIEKWNNHYFTPTSLRNLGLRISLSHAPGKFCPTGVDGHKDFEVLHTNGIHIVHVVFCRCASAIPWYVQLLRIGWFPATPIKPQTCATMECLRQFQYLNLQGKLTAYSYYRALEYMTDSTGLNLPPDRLAQFMLMVREWRHLKMCKRAGRAYAVGGIAASPPGSLAIHCRACPHPGKNLPPRWDSAPPDKRWLYMLTLAMDANFRLRSKIRGVNSDPMLGPGLAYFIDHAPYAPFIAQYVDETDISTCVGFQALLNMLTKNSRGLRATGMAAVSCARHQMFRPLGLGDLQRGERQCNMDFIFASSIMGLSLLMLAISYDVACQWWIHFLTRLMKLPASLQRLPAHIIPLVPKFHLQSHAEKCHSSFSFNYCKGGARTDGEGVERNWDELNGQAASTSEMLPGHRWETLDDCCGWANWRKAMGLGNLLLKRLLLAIPQAIRTHNDFKRFNARLAEDHPDHLLEMERELSAWEADRSQPDPYRLPKSNITMDEVRLALAKEEKARTEAGVEVVHSVSAAAYVLLGLEIQTLQQTLRTEVKGLRKQTLLQTTTVVERRTILLKRYQRFLVLQQLYMPGFNHAERASATDAPTHIEDFVLYLPSDLGDAERRKYCVRGLVTIEDRLRFAEATDQLERCRHHLRTRSFANKFKLANVTGQTMNTRARESQNRIDDRVRAAAIRYRRARAAMKTLRGPGAWEETLRVLNKADVRALNERELTQLEKNESAAIHLANGVVTALDVEEERRLQTAVSVGDGQRAPSWIWFTGLSAEKLNDPSTRKALSVEWAKAKARAMRWLECVETLNEEMRRVAHSGRSEVTVWEKRLGERPLPAPADRILREGLEAYAQENIGRERAIEEVWLAKWATVRARAAPIIAGLIPDDTYSEDHQGASETIEIDFDDDDEMGASDDDLE</sequence>
<organism evidence="4 5">
    <name type="scientific">Athelia psychrophila</name>
    <dbReference type="NCBI Taxonomy" id="1759441"/>
    <lineage>
        <taxon>Eukaryota</taxon>
        <taxon>Fungi</taxon>
        <taxon>Dikarya</taxon>
        <taxon>Basidiomycota</taxon>
        <taxon>Agaricomycotina</taxon>
        <taxon>Agaricomycetes</taxon>
        <taxon>Agaricomycetidae</taxon>
        <taxon>Atheliales</taxon>
        <taxon>Atheliaceae</taxon>
        <taxon>Athelia</taxon>
    </lineage>
</organism>
<dbReference type="OrthoDB" id="3257768at2759"/>
<dbReference type="InterPro" id="IPR040521">
    <property type="entry name" value="KDZ"/>
</dbReference>
<evidence type="ECO:0000256" key="1">
    <source>
        <dbReference type="SAM" id="MobiDB-lite"/>
    </source>
</evidence>
<evidence type="ECO:0000313" key="3">
    <source>
        <dbReference type="EMBL" id="KZP05407.1"/>
    </source>
</evidence>
<dbReference type="AlphaFoldDB" id="A0A165XMM1"/>
<dbReference type="STRING" id="436010.A0A165XMM1"/>
<evidence type="ECO:0000313" key="4">
    <source>
        <dbReference type="EMBL" id="KZP08704.1"/>
    </source>
</evidence>